<feature type="compositionally biased region" description="Low complexity" evidence="1">
    <location>
        <begin position="372"/>
        <end position="399"/>
    </location>
</feature>
<gene>
    <name evidence="2" type="ORF">DLAC_05663</name>
</gene>
<feature type="compositionally biased region" description="Low complexity" evidence="1">
    <location>
        <begin position="278"/>
        <end position="308"/>
    </location>
</feature>
<feature type="compositionally biased region" description="Pro residues" evidence="1">
    <location>
        <begin position="309"/>
        <end position="318"/>
    </location>
</feature>
<dbReference type="FunCoup" id="A0A151ZGF9">
    <property type="interactions" value="170"/>
</dbReference>
<dbReference type="InParanoid" id="A0A151ZGF9"/>
<evidence type="ECO:0000313" key="3">
    <source>
        <dbReference type="Proteomes" id="UP000076078"/>
    </source>
</evidence>
<sequence>MDSSYEGIPLEGLPPSYLKNGNIHYQTPFEASANNFVNGVQNIGSSITNGIQSIPQEVNLIKDRIVNKDYFLFDETNQNQDKPGDFVTDEIQSMSYKETFKPIGIKSNGCWEYSTNAVGNKIVVPQGLDEKPRFRSFSSPTQFQIELQQQIEKQPTSPNKNSGPIIKITTPILTSTDNTIYNERIRSLSLTSIEKIKQLEWEMELKNEPLDLDNIISYYDYQERIEREELERIDKNSGILSPNCQDSYTGLDIYNSNQSPIFSPTLVSRSTPNQLNKSNTIQPSINISNSIESPSPTISSYSVSLPSTPTKPPSPTPSPKETHQNCTTPTKFSLKRSLSSTLPKMSKSGSKINLTESPLTIKEELENSFQKSSNRVLSPNPLSNSSSSKETCKSPTTTSMNNSTGLGASSQSPKPVKKLLNPILSQSAQNLPKLPSKGLLTSHMVKSNSNGNISPSIKVTSKSSSKVISQSLNVEEYNQFVIQESFQTELRNHLQTKKESGFLKEKLEKFQQAKSNCKVPSPEPQEQEDRVKIVFTLPNTTKVTRYFFNGDKVIVMKDFIQYLSYTDSSLFGSRFCNDNEYKILDFDITYCLQPCKIKIQNFNVSFKDSGFKLSNAMTIGIQQKLNQ</sequence>
<evidence type="ECO:0008006" key="4">
    <source>
        <dbReference type="Google" id="ProtNLM"/>
    </source>
</evidence>
<organism evidence="2 3">
    <name type="scientific">Tieghemostelium lacteum</name>
    <name type="common">Slime mold</name>
    <name type="synonym">Dictyostelium lacteum</name>
    <dbReference type="NCBI Taxonomy" id="361077"/>
    <lineage>
        <taxon>Eukaryota</taxon>
        <taxon>Amoebozoa</taxon>
        <taxon>Evosea</taxon>
        <taxon>Eumycetozoa</taxon>
        <taxon>Dictyostelia</taxon>
        <taxon>Dictyosteliales</taxon>
        <taxon>Raperosteliaceae</taxon>
        <taxon>Tieghemostelium</taxon>
    </lineage>
</organism>
<dbReference type="OrthoDB" id="10648062at2759"/>
<accession>A0A151ZGF9</accession>
<feature type="region of interest" description="Disordered" evidence="1">
    <location>
        <begin position="264"/>
        <end position="416"/>
    </location>
</feature>
<name>A0A151ZGF9_TIELA</name>
<dbReference type="AlphaFoldDB" id="A0A151ZGF9"/>
<feature type="compositionally biased region" description="Polar residues" evidence="1">
    <location>
        <begin position="324"/>
        <end position="358"/>
    </location>
</feature>
<feature type="compositionally biased region" description="Polar residues" evidence="1">
    <location>
        <begin position="264"/>
        <end position="277"/>
    </location>
</feature>
<comment type="caution">
    <text evidence="2">The sequence shown here is derived from an EMBL/GenBank/DDBJ whole genome shotgun (WGS) entry which is preliminary data.</text>
</comment>
<keyword evidence="3" id="KW-1185">Reference proteome</keyword>
<dbReference type="EMBL" id="LODT01000028">
    <property type="protein sequence ID" value="KYQ93053.1"/>
    <property type="molecule type" value="Genomic_DNA"/>
</dbReference>
<proteinExistence type="predicted"/>
<evidence type="ECO:0000256" key="1">
    <source>
        <dbReference type="SAM" id="MobiDB-lite"/>
    </source>
</evidence>
<feature type="compositionally biased region" description="Polar residues" evidence="1">
    <location>
        <begin position="400"/>
        <end position="413"/>
    </location>
</feature>
<reference evidence="2 3" key="1">
    <citation type="submission" date="2015-12" db="EMBL/GenBank/DDBJ databases">
        <title>Dictyostelia acquired genes for synthesis and detection of signals that induce cell-type specialization by lateral gene transfer from prokaryotes.</title>
        <authorList>
            <person name="Gloeckner G."/>
            <person name="Schaap P."/>
        </authorList>
    </citation>
    <scope>NUCLEOTIDE SEQUENCE [LARGE SCALE GENOMIC DNA]</scope>
    <source>
        <strain evidence="2 3">TK</strain>
    </source>
</reference>
<evidence type="ECO:0000313" key="2">
    <source>
        <dbReference type="EMBL" id="KYQ93053.1"/>
    </source>
</evidence>
<dbReference type="Proteomes" id="UP000076078">
    <property type="component" value="Unassembled WGS sequence"/>
</dbReference>
<protein>
    <recommendedName>
        <fullName evidence="4">UBX domain-containing protein</fullName>
    </recommendedName>
</protein>